<reference evidence="1" key="1">
    <citation type="submission" date="2023-10" db="EMBL/GenBank/DDBJ databases">
        <title>Genome assembly of Pristionchus species.</title>
        <authorList>
            <person name="Yoshida K."/>
            <person name="Sommer R.J."/>
        </authorList>
    </citation>
    <scope>NUCLEOTIDE SEQUENCE</scope>
    <source>
        <strain evidence="1">RS0144</strain>
    </source>
</reference>
<evidence type="ECO:0000313" key="2">
    <source>
        <dbReference type="Proteomes" id="UP001432027"/>
    </source>
</evidence>
<organism evidence="1 2">
    <name type="scientific">Pristionchus entomophagus</name>
    <dbReference type="NCBI Taxonomy" id="358040"/>
    <lineage>
        <taxon>Eukaryota</taxon>
        <taxon>Metazoa</taxon>
        <taxon>Ecdysozoa</taxon>
        <taxon>Nematoda</taxon>
        <taxon>Chromadorea</taxon>
        <taxon>Rhabditida</taxon>
        <taxon>Rhabditina</taxon>
        <taxon>Diplogasteromorpha</taxon>
        <taxon>Diplogasteroidea</taxon>
        <taxon>Neodiplogasteridae</taxon>
        <taxon>Pristionchus</taxon>
    </lineage>
</organism>
<comment type="caution">
    <text evidence="1">The sequence shown here is derived from an EMBL/GenBank/DDBJ whole genome shotgun (WGS) entry which is preliminary data.</text>
</comment>
<accession>A0AAV5SJL6</accession>
<proteinExistence type="predicted"/>
<name>A0AAV5SJL6_9BILA</name>
<sequence>MELFADFELDEVEQKDKLRWITPEEYKAEDHADRWFMREHQHELIDKRELLSQRASYLNRLGRHDEALEIHEKLKRDYGHKGGFRFMAEDACLSTALMIPSYPATSLLSILDTLRPTVTNYGDQLQYYSLCSKVYCRSGDWPLFLRSLIFLTSYLDMTDHWEQMTMLPKELQGPNFSLGCLVKSSLLLDFQLGMARGFVMRKLKRDQERMRKNLAETEKEGDKIDRARGEMEKTVVKGGTNDDLSRPVHLCRWTEGSLLTLSSSLSILDSFLANYSWLLEGMDSLTMQMRAIDRL</sequence>
<dbReference type="EMBL" id="BTSX01000001">
    <property type="protein sequence ID" value="GMS80289.1"/>
    <property type="molecule type" value="Genomic_DNA"/>
</dbReference>
<gene>
    <name evidence="1" type="ORF">PENTCL1PPCAC_2464</name>
</gene>
<protein>
    <submittedName>
        <fullName evidence="1">Uncharacterized protein</fullName>
    </submittedName>
</protein>
<dbReference type="AlphaFoldDB" id="A0AAV5SJL6"/>
<dbReference type="Proteomes" id="UP001432027">
    <property type="component" value="Unassembled WGS sequence"/>
</dbReference>
<evidence type="ECO:0000313" key="1">
    <source>
        <dbReference type="EMBL" id="GMS80289.1"/>
    </source>
</evidence>
<keyword evidence="2" id="KW-1185">Reference proteome</keyword>